<dbReference type="EMBL" id="LR862131">
    <property type="protein sequence ID" value="CAD1837070.1"/>
    <property type="molecule type" value="Genomic_DNA"/>
</dbReference>
<reference evidence="2" key="1">
    <citation type="submission" date="2020-07" db="EMBL/GenBank/DDBJ databases">
        <authorList>
            <person name="Lin J."/>
        </authorList>
    </citation>
    <scope>NUCLEOTIDE SEQUENCE</scope>
</reference>
<dbReference type="Pfam" id="PF07727">
    <property type="entry name" value="RVT_2"/>
    <property type="match status" value="1"/>
</dbReference>
<dbReference type="InterPro" id="IPR013103">
    <property type="entry name" value="RVT_2"/>
</dbReference>
<evidence type="ECO:0000259" key="1">
    <source>
        <dbReference type="Pfam" id="PF07727"/>
    </source>
</evidence>
<sequence>MFRDFIEIFAPVVRMETVRTVFALASQLELSVYQLDVKSAFLNGEIEEEVYIEQPKGYIIEGKEIKSIDSAKPVSATSNESECAPSPAFPITSLSHNLFRSFLINEAAEHQARNGCDLLLVIINTKVIDAHDLCAASTMYSILLSLCETVVLLRWGKRCKNGHDSDSTNSYRILELFRSAAACGSAAAMVDAGLMCREIGNRDKAREMSRKAPLFDTLNLCST</sequence>
<feature type="domain" description="Reverse transcriptase Ty1/copia-type" evidence="1">
    <location>
        <begin position="4"/>
        <end position="69"/>
    </location>
</feature>
<evidence type="ECO:0000313" key="2">
    <source>
        <dbReference type="EMBL" id="CAD1837070.1"/>
    </source>
</evidence>
<protein>
    <recommendedName>
        <fullName evidence="1">Reverse transcriptase Ty1/copia-type domain-containing protein</fullName>
    </recommendedName>
</protein>
<name>A0A6V7Q238_ANACO</name>
<dbReference type="PANTHER" id="PTHR45088">
    <property type="entry name" value="OSJNBA0022H21.17 PROTEIN"/>
    <property type="match status" value="1"/>
</dbReference>
<gene>
    <name evidence="2" type="ORF">CB5_LOCUS20281</name>
</gene>
<proteinExistence type="predicted"/>
<organism evidence="2">
    <name type="scientific">Ananas comosus var. bracteatus</name>
    <name type="common">red pineapple</name>
    <dbReference type="NCBI Taxonomy" id="296719"/>
    <lineage>
        <taxon>Eukaryota</taxon>
        <taxon>Viridiplantae</taxon>
        <taxon>Streptophyta</taxon>
        <taxon>Embryophyta</taxon>
        <taxon>Tracheophyta</taxon>
        <taxon>Spermatophyta</taxon>
        <taxon>Magnoliopsida</taxon>
        <taxon>Liliopsida</taxon>
        <taxon>Poales</taxon>
        <taxon>Bromeliaceae</taxon>
        <taxon>Bromelioideae</taxon>
        <taxon>Ananas</taxon>
    </lineage>
</organism>
<accession>A0A6V7Q238</accession>
<dbReference type="PANTHER" id="PTHR45088:SF1">
    <property type="entry name" value="OS04G0476000 PROTEIN"/>
    <property type="match status" value="1"/>
</dbReference>
<dbReference type="AlphaFoldDB" id="A0A6V7Q238"/>
<dbReference type="InterPro" id="IPR053301">
    <property type="entry name" value="F-box_motif"/>
</dbReference>